<dbReference type="VEuPathDB" id="MicrosporidiaDB:THOM_0621"/>
<dbReference type="InParanoid" id="L7JZB4"/>
<dbReference type="EMBL" id="JH993851">
    <property type="protein sequence ID" value="ELQ76391.1"/>
    <property type="molecule type" value="Genomic_DNA"/>
</dbReference>
<organism evidence="1 2">
    <name type="scientific">Trachipleistophora hominis</name>
    <name type="common">Microsporidian parasite</name>
    <dbReference type="NCBI Taxonomy" id="72359"/>
    <lineage>
        <taxon>Eukaryota</taxon>
        <taxon>Fungi</taxon>
        <taxon>Fungi incertae sedis</taxon>
        <taxon>Microsporidia</taxon>
        <taxon>Pleistophoridae</taxon>
        <taxon>Trachipleistophora</taxon>
    </lineage>
</organism>
<name>L7JZB4_TRAHO</name>
<accession>L7JZB4</accession>
<proteinExistence type="predicted"/>
<reference evidence="1 2" key="1">
    <citation type="journal article" date="2012" name="PLoS Pathog.">
        <title>The genome of the obligate intracellular parasite Trachipleistophora hominis: new insights into microsporidian genome dynamics and reductive evolution.</title>
        <authorList>
            <person name="Heinz E."/>
            <person name="Williams T.A."/>
            <person name="Nakjang S."/>
            <person name="Noel C.J."/>
            <person name="Swan D.C."/>
            <person name="Goldberg A.V."/>
            <person name="Harris S.R."/>
            <person name="Weinmaier T."/>
            <person name="Markert S."/>
            <person name="Becher D."/>
            <person name="Bernhardt J."/>
            <person name="Dagan T."/>
            <person name="Hacker C."/>
            <person name="Lucocq J.M."/>
            <person name="Schweder T."/>
            <person name="Rattei T."/>
            <person name="Hall N."/>
            <person name="Hirt R.P."/>
            <person name="Embley T.M."/>
        </authorList>
    </citation>
    <scope>NUCLEOTIDE SEQUENCE [LARGE SCALE GENOMIC DNA]</scope>
</reference>
<dbReference type="Proteomes" id="UP000011185">
    <property type="component" value="Unassembled WGS sequence"/>
</dbReference>
<sequence length="45" mass="5153">MKVKTHQSGELVKIPTDFNFDGMIYPRIKGVIVFSDYGMGRIIIH</sequence>
<keyword evidence="2" id="KW-1185">Reference proteome</keyword>
<evidence type="ECO:0000313" key="1">
    <source>
        <dbReference type="EMBL" id="ELQ76391.1"/>
    </source>
</evidence>
<protein>
    <submittedName>
        <fullName evidence="1">Uncharacterized protein</fullName>
    </submittedName>
</protein>
<evidence type="ECO:0000313" key="2">
    <source>
        <dbReference type="Proteomes" id="UP000011185"/>
    </source>
</evidence>
<gene>
    <name evidence="1" type="ORF">THOM_0621</name>
</gene>
<dbReference type="HOGENOM" id="CLU_3207932_0_0_1"/>
<dbReference type="AlphaFoldDB" id="L7JZB4"/>